<dbReference type="KEGG" id="nfn:NFRAN_1981"/>
<accession>A0A484IAM4</accession>
<sequence length="59" mass="6907">MVFICMNETIKEIATLIDERLHNKEPASIKSGLLNQDQFVVVNKYIKLFEKDNNIKLKK</sequence>
<organism evidence="1 2">
    <name type="scientific">Candidatus Nitrosocosmicus franklandianus</name>
    <dbReference type="NCBI Taxonomy" id="1798806"/>
    <lineage>
        <taxon>Archaea</taxon>
        <taxon>Nitrososphaerota</taxon>
        <taxon>Nitrososphaeria</taxon>
        <taxon>Nitrososphaerales</taxon>
        <taxon>Nitrososphaeraceae</taxon>
        <taxon>Candidatus Nitrosocosmicus</taxon>
    </lineage>
</organism>
<dbReference type="EMBL" id="LR216287">
    <property type="protein sequence ID" value="VFJ14303.1"/>
    <property type="molecule type" value="Genomic_DNA"/>
</dbReference>
<dbReference type="AlphaFoldDB" id="A0A484IAM4"/>
<keyword evidence="2" id="KW-1185">Reference proteome</keyword>
<gene>
    <name evidence="1" type="ORF">NFRAN_1981</name>
</gene>
<evidence type="ECO:0000313" key="2">
    <source>
        <dbReference type="Proteomes" id="UP000294299"/>
    </source>
</evidence>
<evidence type="ECO:0000313" key="1">
    <source>
        <dbReference type="EMBL" id="VFJ14303.1"/>
    </source>
</evidence>
<proteinExistence type="predicted"/>
<dbReference type="Proteomes" id="UP000294299">
    <property type="component" value="Chromosome NFRAN"/>
</dbReference>
<reference evidence="1 2" key="1">
    <citation type="submission" date="2019-02" db="EMBL/GenBank/DDBJ databases">
        <authorList>
            <person name="Lehtovirta-Morley E L."/>
        </authorList>
    </citation>
    <scope>NUCLEOTIDE SEQUENCE [LARGE SCALE GENOMIC DNA]</scope>
    <source>
        <strain evidence="1">NFRAN1</strain>
    </source>
</reference>
<name>A0A484IAM4_9ARCH</name>
<protein>
    <submittedName>
        <fullName evidence="1">Uncharacterized protein</fullName>
    </submittedName>
</protein>